<proteinExistence type="predicted"/>
<protein>
    <recommendedName>
        <fullName evidence="1">N-acetyltransferase domain-containing protein</fullName>
    </recommendedName>
</protein>
<dbReference type="GO" id="GO:0016747">
    <property type="term" value="F:acyltransferase activity, transferring groups other than amino-acyl groups"/>
    <property type="evidence" value="ECO:0007669"/>
    <property type="project" value="InterPro"/>
</dbReference>
<dbReference type="PROSITE" id="PS51186">
    <property type="entry name" value="GNAT"/>
    <property type="match status" value="1"/>
</dbReference>
<evidence type="ECO:0000259" key="1">
    <source>
        <dbReference type="PROSITE" id="PS51186"/>
    </source>
</evidence>
<dbReference type="InterPro" id="IPR016181">
    <property type="entry name" value="Acyl_CoA_acyltransferase"/>
</dbReference>
<feature type="domain" description="N-acetyltransferase" evidence="1">
    <location>
        <begin position="1"/>
        <end position="151"/>
    </location>
</feature>
<comment type="caution">
    <text evidence="2">The sequence shown here is derived from an EMBL/GenBank/DDBJ whole genome shotgun (WGS) entry which is preliminary data.</text>
</comment>
<dbReference type="Pfam" id="PF00583">
    <property type="entry name" value="Acetyltransf_1"/>
    <property type="match status" value="1"/>
</dbReference>
<dbReference type="CDD" id="cd04301">
    <property type="entry name" value="NAT_SF"/>
    <property type="match status" value="1"/>
</dbReference>
<dbReference type="Gene3D" id="3.40.630.30">
    <property type="match status" value="1"/>
</dbReference>
<dbReference type="SUPFAM" id="SSF55729">
    <property type="entry name" value="Acyl-CoA N-acyltransferases (Nat)"/>
    <property type="match status" value="1"/>
</dbReference>
<sequence length="151" mass="17840">MNLKVSDHFKFDEILKLYRNPEDLKLAYPSADYPVNSSEWNEWINCEKANCFSLLFYQDEELVSHLAIKDYHANPGLCYLCFFIIDPNHRSKGYSKEILNQTYEFVKEQLQKKDLWLVVSEENPIAHGLYTKEGFLQIDTRPGGIRMKKRL</sequence>
<evidence type="ECO:0000313" key="2">
    <source>
        <dbReference type="EMBL" id="OUR96176.1"/>
    </source>
</evidence>
<gene>
    <name evidence="2" type="ORF">A9Q84_07390</name>
</gene>
<dbReference type="AlphaFoldDB" id="A0A1Y5F5K4"/>
<evidence type="ECO:0000313" key="3">
    <source>
        <dbReference type="Proteomes" id="UP000196531"/>
    </source>
</evidence>
<reference evidence="3" key="1">
    <citation type="journal article" date="2017" name="Proc. Natl. Acad. Sci. U.S.A.">
        <title>Simulation of Deepwater Horizon oil plume reveals substrate specialization within a complex community of hydrocarbon-degraders.</title>
        <authorList>
            <person name="Hu P."/>
            <person name="Dubinsky E.A."/>
            <person name="Probst A.J."/>
            <person name="Wang J."/>
            <person name="Sieber C.M.K."/>
            <person name="Tom L.M."/>
            <person name="Gardinali P."/>
            <person name="Banfield J.F."/>
            <person name="Atlas R.M."/>
            <person name="Andersen G.L."/>
        </authorList>
    </citation>
    <scope>NUCLEOTIDE SEQUENCE [LARGE SCALE GENOMIC DNA]</scope>
</reference>
<dbReference type="Proteomes" id="UP000196531">
    <property type="component" value="Unassembled WGS sequence"/>
</dbReference>
<dbReference type="InterPro" id="IPR000182">
    <property type="entry name" value="GNAT_dom"/>
</dbReference>
<name>A0A1Y5F5K4_9BACT</name>
<dbReference type="EMBL" id="MAAO01000006">
    <property type="protein sequence ID" value="OUR96176.1"/>
    <property type="molecule type" value="Genomic_DNA"/>
</dbReference>
<organism evidence="2 3">
    <name type="scientific">Halobacteriovorax marinus</name>
    <dbReference type="NCBI Taxonomy" id="97084"/>
    <lineage>
        <taxon>Bacteria</taxon>
        <taxon>Pseudomonadati</taxon>
        <taxon>Bdellovibrionota</taxon>
        <taxon>Bacteriovoracia</taxon>
        <taxon>Bacteriovoracales</taxon>
        <taxon>Halobacteriovoraceae</taxon>
        <taxon>Halobacteriovorax</taxon>
    </lineage>
</organism>
<accession>A0A1Y5F5K4</accession>